<dbReference type="PANTHER" id="PTHR37984:SF15">
    <property type="entry name" value="INTEGRASE CATALYTIC DOMAIN-CONTAINING PROTEIN"/>
    <property type="match status" value="1"/>
</dbReference>
<evidence type="ECO:0000256" key="2">
    <source>
        <dbReference type="ARBA" id="ARBA00022695"/>
    </source>
</evidence>
<dbReference type="InterPro" id="IPR043128">
    <property type="entry name" value="Rev_trsase/Diguanyl_cyclase"/>
</dbReference>
<feature type="compositionally biased region" description="Basic and acidic residues" evidence="8">
    <location>
        <begin position="335"/>
        <end position="358"/>
    </location>
</feature>
<keyword evidence="2" id="KW-0548">Nucleotidyltransferase</keyword>
<feature type="compositionally biased region" description="Basic and acidic residues" evidence="8">
    <location>
        <begin position="308"/>
        <end position="319"/>
    </location>
</feature>
<feature type="compositionally biased region" description="Gly residues" evidence="8">
    <location>
        <begin position="17"/>
        <end position="50"/>
    </location>
</feature>
<dbReference type="PANTHER" id="PTHR37984">
    <property type="entry name" value="PROTEIN CBG26694"/>
    <property type="match status" value="1"/>
</dbReference>
<feature type="region of interest" description="Disordered" evidence="8">
    <location>
        <begin position="1"/>
        <end position="74"/>
    </location>
</feature>
<gene>
    <name evidence="10" type="ORF">CBR_g23000</name>
</gene>
<feature type="region of interest" description="Disordered" evidence="8">
    <location>
        <begin position="249"/>
        <end position="370"/>
    </location>
</feature>
<feature type="compositionally biased region" description="Acidic residues" evidence="8">
    <location>
        <begin position="320"/>
        <end position="334"/>
    </location>
</feature>
<dbReference type="GO" id="GO:0004519">
    <property type="term" value="F:endonuclease activity"/>
    <property type="evidence" value="ECO:0007669"/>
    <property type="project" value="UniProtKB-KW"/>
</dbReference>
<feature type="compositionally biased region" description="Polar residues" evidence="8">
    <location>
        <begin position="286"/>
        <end position="295"/>
    </location>
</feature>
<keyword evidence="6" id="KW-0695">RNA-directed DNA polymerase</keyword>
<keyword evidence="4" id="KW-0255">Endonuclease</keyword>
<feature type="coiled-coil region" evidence="7">
    <location>
        <begin position="211"/>
        <end position="238"/>
    </location>
</feature>
<dbReference type="GO" id="GO:0003964">
    <property type="term" value="F:RNA-directed DNA polymerase activity"/>
    <property type="evidence" value="ECO:0007669"/>
    <property type="project" value="UniProtKB-KW"/>
</dbReference>
<organism evidence="10 11">
    <name type="scientific">Chara braunii</name>
    <name type="common">Braun's stonewort</name>
    <dbReference type="NCBI Taxonomy" id="69332"/>
    <lineage>
        <taxon>Eukaryota</taxon>
        <taxon>Viridiplantae</taxon>
        <taxon>Streptophyta</taxon>
        <taxon>Charophyceae</taxon>
        <taxon>Charales</taxon>
        <taxon>Characeae</taxon>
        <taxon>Chara</taxon>
    </lineage>
</organism>
<dbReference type="InterPro" id="IPR041373">
    <property type="entry name" value="RT_RNaseH"/>
</dbReference>
<protein>
    <recommendedName>
        <fullName evidence="9">Reverse transcriptase RNase H-like domain-containing protein</fullName>
    </recommendedName>
</protein>
<feature type="region of interest" description="Disordered" evidence="8">
    <location>
        <begin position="513"/>
        <end position="546"/>
    </location>
</feature>
<evidence type="ECO:0000256" key="1">
    <source>
        <dbReference type="ARBA" id="ARBA00022679"/>
    </source>
</evidence>
<name>A0A388L3A0_CHABU</name>
<evidence type="ECO:0000256" key="6">
    <source>
        <dbReference type="ARBA" id="ARBA00022918"/>
    </source>
</evidence>
<accession>A0A388L3A0</accession>
<dbReference type="Proteomes" id="UP000265515">
    <property type="component" value="Unassembled WGS sequence"/>
</dbReference>
<keyword evidence="5" id="KW-0378">Hydrolase</keyword>
<evidence type="ECO:0000256" key="3">
    <source>
        <dbReference type="ARBA" id="ARBA00022722"/>
    </source>
</evidence>
<evidence type="ECO:0000256" key="7">
    <source>
        <dbReference type="SAM" id="Coils"/>
    </source>
</evidence>
<keyword evidence="11" id="KW-1185">Reference proteome</keyword>
<feature type="domain" description="Reverse transcriptase RNase H-like" evidence="9">
    <location>
        <begin position="741"/>
        <end position="840"/>
    </location>
</feature>
<feature type="compositionally biased region" description="Low complexity" evidence="8">
    <location>
        <begin position="7"/>
        <end position="16"/>
    </location>
</feature>
<comment type="caution">
    <text evidence="10">The sequence shown here is derived from an EMBL/GenBank/DDBJ whole genome shotgun (WGS) entry which is preliminary data.</text>
</comment>
<dbReference type="Gene3D" id="3.30.70.270">
    <property type="match status" value="1"/>
</dbReference>
<dbReference type="CDD" id="cd09274">
    <property type="entry name" value="RNase_HI_RT_Ty3"/>
    <property type="match status" value="1"/>
</dbReference>
<keyword evidence="7" id="KW-0175">Coiled coil</keyword>
<evidence type="ECO:0000259" key="9">
    <source>
        <dbReference type="Pfam" id="PF17917"/>
    </source>
</evidence>
<dbReference type="AlphaFoldDB" id="A0A388L3A0"/>
<evidence type="ECO:0000313" key="10">
    <source>
        <dbReference type="EMBL" id="GBG76784.1"/>
    </source>
</evidence>
<reference evidence="10 11" key="1">
    <citation type="journal article" date="2018" name="Cell">
        <title>The Chara Genome: Secondary Complexity and Implications for Plant Terrestrialization.</title>
        <authorList>
            <person name="Nishiyama T."/>
            <person name="Sakayama H."/>
            <person name="Vries J.D."/>
            <person name="Buschmann H."/>
            <person name="Saint-Marcoux D."/>
            <person name="Ullrich K.K."/>
            <person name="Haas F.B."/>
            <person name="Vanderstraeten L."/>
            <person name="Becker D."/>
            <person name="Lang D."/>
            <person name="Vosolsobe S."/>
            <person name="Rombauts S."/>
            <person name="Wilhelmsson P.K.I."/>
            <person name="Janitza P."/>
            <person name="Kern R."/>
            <person name="Heyl A."/>
            <person name="Rumpler F."/>
            <person name="Villalobos L.I.A.C."/>
            <person name="Clay J.M."/>
            <person name="Skokan R."/>
            <person name="Toyoda A."/>
            <person name="Suzuki Y."/>
            <person name="Kagoshima H."/>
            <person name="Schijlen E."/>
            <person name="Tajeshwar N."/>
            <person name="Catarino B."/>
            <person name="Hetherington A.J."/>
            <person name="Saltykova A."/>
            <person name="Bonnot C."/>
            <person name="Breuninger H."/>
            <person name="Symeonidi A."/>
            <person name="Radhakrishnan G.V."/>
            <person name="Van Nieuwerburgh F."/>
            <person name="Deforce D."/>
            <person name="Chang C."/>
            <person name="Karol K.G."/>
            <person name="Hedrich R."/>
            <person name="Ulvskov P."/>
            <person name="Glockner G."/>
            <person name="Delwiche C.F."/>
            <person name="Petrasek J."/>
            <person name="Van de Peer Y."/>
            <person name="Friml J."/>
            <person name="Beilby M."/>
            <person name="Dolan L."/>
            <person name="Kohara Y."/>
            <person name="Sugano S."/>
            <person name="Fujiyama A."/>
            <person name="Delaux P.-M."/>
            <person name="Quint M."/>
            <person name="TheiBen G."/>
            <person name="Hagemann M."/>
            <person name="Harholt J."/>
            <person name="Dunand C."/>
            <person name="Zachgo S."/>
            <person name="Langdale J."/>
            <person name="Maumus F."/>
            <person name="Straeten D.V.D."/>
            <person name="Gould S.B."/>
            <person name="Rensing S.A."/>
        </authorList>
    </citation>
    <scope>NUCLEOTIDE SEQUENCE [LARGE SCALE GENOMIC DNA]</scope>
    <source>
        <strain evidence="10 11">S276</strain>
    </source>
</reference>
<evidence type="ECO:0000256" key="5">
    <source>
        <dbReference type="ARBA" id="ARBA00022801"/>
    </source>
</evidence>
<dbReference type="Pfam" id="PF17917">
    <property type="entry name" value="RT_RNaseH"/>
    <property type="match status" value="1"/>
</dbReference>
<dbReference type="EMBL" id="BFEA01000253">
    <property type="protein sequence ID" value="GBG76784.1"/>
    <property type="molecule type" value="Genomic_DNA"/>
</dbReference>
<evidence type="ECO:0000256" key="4">
    <source>
        <dbReference type="ARBA" id="ARBA00022759"/>
    </source>
</evidence>
<feature type="compositionally biased region" description="Gly residues" evidence="8">
    <location>
        <begin position="58"/>
        <end position="72"/>
    </location>
</feature>
<dbReference type="SUPFAM" id="SSF56672">
    <property type="entry name" value="DNA/RNA polymerases"/>
    <property type="match status" value="1"/>
</dbReference>
<dbReference type="InterPro" id="IPR050951">
    <property type="entry name" value="Retrovirus_Pol_polyprotein"/>
</dbReference>
<keyword evidence="3" id="KW-0540">Nuclease</keyword>
<dbReference type="InterPro" id="IPR043502">
    <property type="entry name" value="DNA/RNA_pol_sf"/>
</dbReference>
<proteinExistence type="predicted"/>
<dbReference type="GO" id="GO:0016787">
    <property type="term" value="F:hydrolase activity"/>
    <property type="evidence" value="ECO:0007669"/>
    <property type="project" value="UniProtKB-KW"/>
</dbReference>
<dbReference type="Gramene" id="GBG76784">
    <property type="protein sequence ID" value="GBG76784"/>
    <property type="gene ID" value="CBR_g23000"/>
</dbReference>
<evidence type="ECO:0000256" key="8">
    <source>
        <dbReference type="SAM" id="MobiDB-lite"/>
    </source>
</evidence>
<evidence type="ECO:0000313" key="11">
    <source>
        <dbReference type="Proteomes" id="UP000265515"/>
    </source>
</evidence>
<keyword evidence="1" id="KW-0808">Transferase</keyword>
<sequence length="872" mass="98960">MAQPPTSQQASQASVAEGGGQVQGGQGNGGRGQGGRGGGGRGRNGGGCGDGWNRQGDQGQGNQGSQEGGQGYGRPHFDWRNAICRHCGVVGHTIRFCQQRRNDELAGLTFTNMDGDIYDKFEQYIYPKVPGGVRQEAQRRAAAGSARPAMFRLWQEREDPLVRVGEVMGETEEVTQRLKAGTLKEEPIIVESDDKDSREVEKSSLTILEKMEDLLGKVGRYQQRLKELCDEAQEWKADLPRLFVYESRSGSASGQQGYPGVTTIGSGPRSGMTFRPPTPHGRGPQVAQTRSQSKAGPSRAPSQAPPRRRLESERRKEVVEVPEEEEEEDDDTEDERLRQEEDRQTELRAQRRGIREETEPSQQDSVPKKRKYAVRLEEGFDVERTVDRLLEGHNDLMNLKDIQASVPRLRDGLKERLSRRLAPNVHLNHGILHEGNCKAVFRGTTSNVIIEIGKVRARTCFFVMPDVDHPILLGRSFMCKMETLIFYKHDETMILLMSDQACWNYEVITCRNTGPESERNRPNPGSFTFVESENERQRLWEEPEEEGREEVLSLSLMDANKAMEIVAAHEMADPEAIKALREQVLERLQVGEVELIYRLPGGSGVDLSASRGKRSPCDGEDTNNKPTFFRGRFKQGAQRRYKTVDTKCQPVPVLVTEDEETYYEGERGLIRHVRSFLSTCEFWRSFVKNFAVKTERLRKLVYQDQKWVCGEDQEEAVTRMKGEFKEGGIVLGATNYEVTEEKPFVIETDVGPTALGGVLIQADAEGKERPLRFESRNLNATERNYFQFKKETLAVLHCLRIFWNYVFSRRFILRVDPTALACSLKNYTPSDPTVARWLTYIWMFNFELERISGDKNKVDGLSRVNWEKLDQE</sequence>